<dbReference type="PROSITE" id="PS50943">
    <property type="entry name" value="HTH_CROC1"/>
    <property type="match status" value="1"/>
</dbReference>
<dbReference type="RefSeq" id="WP_039084776.1">
    <property type="nucleotide sequence ID" value="NZ_JPXS01000063.1"/>
</dbReference>
<evidence type="ECO:0000259" key="4">
    <source>
        <dbReference type="PROSITE" id="PS50943"/>
    </source>
</evidence>
<evidence type="ECO:0000256" key="2">
    <source>
        <dbReference type="ARBA" id="ARBA00023125"/>
    </source>
</evidence>
<dbReference type="SMART" id="SM00530">
    <property type="entry name" value="HTH_XRE"/>
    <property type="match status" value="1"/>
</dbReference>
<keyword evidence="2" id="KW-0238">DNA-binding</keyword>
<proteinExistence type="predicted"/>
<name>A0A0A2XFI7_9PAST</name>
<dbReference type="GO" id="GO:0003677">
    <property type="term" value="F:DNA binding"/>
    <property type="evidence" value="ECO:0007669"/>
    <property type="project" value="UniProtKB-KW"/>
</dbReference>
<keyword evidence="3" id="KW-0804">Transcription</keyword>
<reference evidence="5 6" key="1">
    <citation type="submission" date="2014-08" db="EMBL/GenBank/DDBJ databases">
        <title>Chaperone-usher fimbriae in a diverse selection of Gallibacterium genomes.</title>
        <authorList>
            <person name="Kudirkiene E."/>
            <person name="Bager R.J."/>
            <person name="Johnson T.J."/>
            <person name="Bojesen A.M."/>
        </authorList>
    </citation>
    <scope>NUCLEOTIDE SEQUENCE [LARGE SCALE GENOMIC DNA]</scope>
    <source>
        <strain evidence="5 6">20558/3kl.</strain>
    </source>
</reference>
<dbReference type="Pfam" id="PF00717">
    <property type="entry name" value="Peptidase_S24"/>
    <property type="match status" value="1"/>
</dbReference>
<dbReference type="PANTHER" id="PTHR40661">
    <property type="match status" value="1"/>
</dbReference>
<sequence>MESLSERLSFAMKIAGKTQAELGSDVGVSQTAIGKILSGKTLNPKYILDLAKALNVSVNWLANGKGEMELDPKNIHNVATSDDVQGMELDNYIVIDMYDVKLSAGTGNLAWFANDEDPVLLRKSWFKRNNINPDSCKAMYVKGSSMSPDLENGDTVIIDTDDVDIEDGEIYAVSYKQRLFIKRVIRTDNGIQLISSAKGYDPIEIDEITESPDTFKVLGKKVWRGG</sequence>
<dbReference type="InterPro" id="IPR036286">
    <property type="entry name" value="LexA/Signal_pep-like_sf"/>
</dbReference>
<evidence type="ECO:0000256" key="1">
    <source>
        <dbReference type="ARBA" id="ARBA00023015"/>
    </source>
</evidence>
<dbReference type="Proteomes" id="UP000030526">
    <property type="component" value="Unassembled WGS sequence"/>
</dbReference>
<dbReference type="AlphaFoldDB" id="A0A0A2XFI7"/>
<dbReference type="Gene3D" id="1.10.260.40">
    <property type="entry name" value="lambda repressor-like DNA-binding domains"/>
    <property type="match status" value="1"/>
</dbReference>
<comment type="caution">
    <text evidence="5">The sequence shown here is derived from an EMBL/GenBank/DDBJ whole genome shotgun (WGS) entry which is preliminary data.</text>
</comment>
<feature type="domain" description="HTH cro/C1-type" evidence="4">
    <location>
        <begin position="8"/>
        <end position="61"/>
    </location>
</feature>
<dbReference type="Gene3D" id="2.10.109.10">
    <property type="entry name" value="Umud Fragment, subunit A"/>
    <property type="match status" value="1"/>
</dbReference>
<keyword evidence="1" id="KW-0805">Transcription regulation</keyword>
<dbReference type="SUPFAM" id="SSF47413">
    <property type="entry name" value="lambda repressor-like DNA-binding domains"/>
    <property type="match status" value="1"/>
</dbReference>
<evidence type="ECO:0000313" key="5">
    <source>
        <dbReference type="EMBL" id="KGQ29757.1"/>
    </source>
</evidence>
<protein>
    <recommendedName>
        <fullName evidence="4">HTH cro/C1-type domain-containing protein</fullName>
    </recommendedName>
</protein>
<dbReference type="InterPro" id="IPR001387">
    <property type="entry name" value="Cro/C1-type_HTH"/>
</dbReference>
<dbReference type="CDD" id="cd00093">
    <property type="entry name" value="HTH_XRE"/>
    <property type="match status" value="1"/>
</dbReference>
<organism evidence="5 6">
    <name type="scientific">Gallibacterium anatis</name>
    <dbReference type="NCBI Taxonomy" id="750"/>
    <lineage>
        <taxon>Bacteria</taxon>
        <taxon>Pseudomonadati</taxon>
        <taxon>Pseudomonadota</taxon>
        <taxon>Gammaproteobacteria</taxon>
        <taxon>Pasteurellales</taxon>
        <taxon>Pasteurellaceae</taxon>
        <taxon>Gallibacterium</taxon>
    </lineage>
</organism>
<evidence type="ECO:0000256" key="3">
    <source>
        <dbReference type="ARBA" id="ARBA00023163"/>
    </source>
</evidence>
<dbReference type="SUPFAM" id="SSF51306">
    <property type="entry name" value="LexA/Signal peptidase"/>
    <property type="match status" value="1"/>
</dbReference>
<dbReference type="PANTHER" id="PTHR40661:SF3">
    <property type="entry name" value="FELS-1 PROPHAGE TRANSCRIPTIONAL REGULATOR"/>
    <property type="match status" value="1"/>
</dbReference>
<dbReference type="EMBL" id="JPXS01000063">
    <property type="protein sequence ID" value="KGQ29757.1"/>
    <property type="molecule type" value="Genomic_DNA"/>
</dbReference>
<dbReference type="InterPro" id="IPR039418">
    <property type="entry name" value="LexA-like"/>
</dbReference>
<evidence type="ECO:0000313" key="6">
    <source>
        <dbReference type="Proteomes" id="UP000030526"/>
    </source>
</evidence>
<accession>A0A0A2XFI7</accession>
<dbReference type="InterPro" id="IPR015927">
    <property type="entry name" value="Peptidase_S24_S26A/B/C"/>
</dbReference>
<gene>
    <name evidence="5" type="ORF">JP32_10550</name>
</gene>
<dbReference type="InterPro" id="IPR010982">
    <property type="entry name" value="Lambda_DNA-bd_dom_sf"/>
</dbReference>
<dbReference type="CDD" id="cd06529">
    <property type="entry name" value="S24_LexA-like"/>
    <property type="match status" value="1"/>
</dbReference>
<dbReference type="Pfam" id="PF01381">
    <property type="entry name" value="HTH_3"/>
    <property type="match status" value="1"/>
</dbReference>